<dbReference type="EMBL" id="MBUA01000002">
    <property type="protein sequence ID" value="MBC6490649.1"/>
    <property type="molecule type" value="Genomic_DNA"/>
</dbReference>
<keyword evidence="2" id="KW-1185">Reference proteome</keyword>
<proteinExistence type="predicted"/>
<sequence length="110" mass="12303">MGSIIFTQELDEGMELIQFRRKGTEGTIGDYFALPGTTPEQIGMKTSDIVETLPVRVIIRTKALLSTHKKDMPYYKDETTILEGGGLQIFSKELKHNVEIVKKTVTNGTN</sequence>
<accession>A0ABR7M743</accession>
<reference evidence="1 2" key="1">
    <citation type="submission" date="2016-07" db="EMBL/GenBank/DDBJ databases">
        <title>Genome analysis of Flavihumibacter stibioxidans YS-17.</title>
        <authorList>
            <person name="Shi K."/>
            <person name="Han Y."/>
            <person name="Wang G."/>
        </authorList>
    </citation>
    <scope>NUCLEOTIDE SEQUENCE [LARGE SCALE GENOMIC DNA]</scope>
    <source>
        <strain evidence="1 2">YS-17</strain>
    </source>
</reference>
<dbReference type="Proteomes" id="UP000765802">
    <property type="component" value="Unassembled WGS sequence"/>
</dbReference>
<comment type="caution">
    <text evidence="1">The sequence shown here is derived from an EMBL/GenBank/DDBJ whole genome shotgun (WGS) entry which is preliminary data.</text>
</comment>
<evidence type="ECO:0000313" key="1">
    <source>
        <dbReference type="EMBL" id="MBC6490649.1"/>
    </source>
</evidence>
<dbReference type="RefSeq" id="WP_187256012.1">
    <property type="nucleotide sequence ID" value="NZ_JBHULF010000019.1"/>
</dbReference>
<evidence type="ECO:0000313" key="2">
    <source>
        <dbReference type="Proteomes" id="UP000765802"/>
    </source>
</evidence>
<gene>
    <name evidence="1" type="ORF">BC349_19395</name>
</gene>
<protein>
    <submittedName>
        <fullName evidence="1">Uncharacterized protein</fullName>
    </submittedName>
</protein>
<name>A0ABR7M743_9BACT</name>
<organism evidence="1 2">
    <name type="scientific">Flavihumibacter stibioxidans</name>
    <dbReference type="NCBI Taxonomy" id="1834163"/>
    <lineage>
        <taxon>Bacteria</taxon>
        <taxon>Pseudomonadati</taxon>
        <taxon>Bacteroidota</taxon>
        <taxon>Chitinophagia</taxon>
        <taxon>Chitinophagales</taxon>
        <taxon>Chitinophagaceae</taxon>
        <taxon>Flavihumibacter</taxon>
    </lineage>
</organism>